<proteinExistence type="predicted"/>
<dbReference type="Gene3D" id="2.60.120.230">
    <property type="match status" value="1"/>
</dbReference>
<evidence type="ECO:0000313" key="7">
    <source>
        <dbReference type="EMBL" id="KRO70417.1"/>
    </source>
</evidence>
<comment type="caution">
    <text evidence="7">The sequence shown here is derived from an EMBL/GenBank/DDBJ whole genome shotgun (WGS) entry which is preliminary data.</text>
</comment>
<gene>
    <name evidence="7" type="ORF">ABR69_08550</name>
</gene>
<dbReference type="GO" id="GO:0009055">
    <property type="term" value="F:electron transfer activity"/>
    <property type="evidence" value="ECO:0007669"/>
    <property type="project" value="InterPro"/>
</dbReference>
<accession>A0A0R2S6D4</accession>
<evidence type="ECO:0000256" key="2">
    <source>
        <dbReference type="ARBA" id="ARBA00022723"/>
    </source>
</evidence>
<dbReference type="SUPFAM" id="SSF49742">
    <property type="entry name" value="PHM/PNGase F"/>
    <property type="match status" value="2"/>
</dbReference>
<dbReference type="InterPro" id="IPR009056">
    <property type="entry name" value="Cyt_c-like_dom"/>
</dbReference>
<dbReference type="Proteomes" id="UP000051934">
    <property type="component" value="Unassembled WGS sequence"/>
</dbReference>
<keyword evidence="4" id="KW-1015">Disulfide bond</keyword>
<name>A0A0R2S6D4_9GAMM</name>
<evidence type="ECO:0000256" key="3">
    <source>
        <dbReference type="ARBA" id="ARBA00023004"/>
    </source>
</evidence>
<reference evidence="7 8" key="1">
    <citation type="submission" date="2015-10" db="EMBL/GenBank/DDBJ databases">
        <title>Metagenome-Assembled Genomes uncover a global brackish microbiome.</title>
        <authorList>
            <person name="Hugerth L.W."/>
            <person name="Larsson J."/>
            <person name="Alneberg J."/>
            <person name="Lindh M.V."/>
            <person name="Legrand C."/>
            <person name="Pinhassi J."/>
            <person name="Andersson A.F."/>
        </authorList>
    </citation>
    <scope>NUCLEOTIDE SEQUENCE [LARGE SCALE GENOMIC DNA]</scope>
    <source>
        <strain evidence="7">BACL4 MAG-120507-bin80</strain>
    </source>
</reference>
<dbReference type="GO" id="GO:0020037">
    <property type="term" value="F:heme binding"/>
    <property type="evidence" value="ECO:0007669"/>
    <property type="project" value="InterPro"/>
</dbReference>
<evidence type="ECO:0000256" key="1">
    <source>
        <dbReference type="ARBA" id="ARBA00022617"/>
    </source>
</evidence>
<evidence type="ECO:0000256" key="5">
    <source>
        <dbReference type="PROSITE-ProRule" id="PRU00433"/>
    </source>
</evidence>
<evidence type="ECO:0000256" key="4">
    <source>
        <dbReference type="ARBA" id="ARBA00023157"/>
    </source>
</evidence>
<dbReference type="AlphaFoldDB" id="A0A0R2S6D4"/>
<keyword evidence="1 5" id="KW-0349">Heme</keyword>
<dbReference type="Gene3D" id="3.40.30.10">
    <property type="entry name" value="Glutaredoxin"/>
    <property type="match status" value="1"/>
</dbReference>
<dbReference type="EMBL" id="LIBB01000338">
    <property type="protein sequence ID" value="KRO70417.1"/>
    <property type="molecule type" value="Genomic_DNA"/>
</dbReference>
<dbReference type="InterPro" id="IPR036909">
    <property type="entry name" value="Cyt_c-like_dom_sf"/>
</dbReference>
<protein>
    <recommendedName>
        <fullName evidence="6">Cytochrome c domain-containing protein</fullName>
    </recommendedName>
</protein>
<dbReference type="GO" id="GO:0005507">
    <property type="term" value="F:copper ion binding"/>
    <property type="evidence" value="ECO:0007669"/>
    <property type="project" value="InterPro"/>
</dbReference>
<dbReference type="Gene3D" id="2.60.120.310">
    <property type="entry name" value="Copper type II, ascorbate-dependent monooxygenase, N-terminal domain"/>
    <property type="match status" value="1"/>
</dbReference>
<keyword evidence="2 5" id="KW-0479">Metal-binding</keyword>
<dbReference type="GO" id="GO:0016715">
    <property type="term" value="F:oxidoreductase activity, acting on paired donors, with incorporation or reduction of molecular oxygen, reduced ascorbate as one donor, and incorporation of one atom of oxygen"/>
    <property type="evidence" value="ECO:0007669"/>
    <property type="project" value="InterPro"/>
</dbReference>
<feature type="domain" description="Cytochrome c" evidence="6">
    <location>
        <begin position="200"/>
        <end position="291"/>
    </location>
</feature>
<evidence type="ECO:0000259" key="6">
    <source>
        <dbReference type="PROSITE" id="PS51007"/>
    </source>
</evidence>
<dbReference type="InterPro" id="IPR014784">
    <property type="entry name" value="Cu2_ascorb_mOase-like_C"/>
</dbReference>
<evidence type="ECO:0000313" key="8">
    <source>
        <dbReference type="Proteomes" id="UP000051934"/>
    </source>
</evidence>
<dbReference type="PROSITE" id="PS51007">
    <property type="entry name" value="CYTC"/>
    <property type="match status" value="1"/>
</dbReference>
<dbReference type="InterPro" id="IPR036939">
    <property type="entry name" value="Cu2_ascorb_mOase_N_sf"/>
</dbReference>
<sequence>MASLNQNSENRAVRTERRESKPTRAALSLVLSAALFMLLQSFPVYAALDRVSDFALIDAKGEFHQLSRYKHRDALVLLTYDPSCSSAAQIQRFANLQAQFNDSNISFGLLDTSGATRAELIALSGSLPDTLPLLQDGPKLVASLLGASRANEVLVLNPDRLNVFYRGGIGDTLAGVLENVVIAPPADTVTTTTTGCAIEVARAEGVPDYAADVAPIIRDNCAECHRRGGVGPFAMDSYIMLLGWSPMIREVILNKRMPPAQVDPEYGYSKMARYLDDDEIETVVTWIDARAPRGASAEDPLETHAARLSSTSEFEWQLGKPDRIVAGPSNAIPSTGVMDYIYEDVDLGFEGDRWLRAVETRPGDESVLHHLMVFVTAPAEDFWGEERQQRVVSRRFVEGYAPGPHRAIEFDKGTGVFIPEGHKLSLQFHYVTNGQSTVDETELGLYFANSSAGLVERRAFAVGARFELPADVADFPLVAETKIDTDIVVTGVRARMSYRGKKMRFIAVDAAGKENILFSVPAYNYGWQPHYLLDKPVAIAAGSVLRVEGALDNSISNPTNPDSTRAIAWGLESWEEMFTGYFTYYEAGAPSATSEISAND</sequence>
<dbReference type="SUPFAM" id="SSF46626">
    <property type="entry name" value="Cytochrome c"/>
    <property type="match status" value="1"/>
</dbReference>
<dbReference type="InterPro" id="IPR008977">
    <property type="entry name" value="PHM/PNGase_F_dom_sf"/>
</dbReference>
<dbReference type="InterPro" id="IPR036249">
    <property type="entry name" value="Thioredoxin-like_sf"/>
</dbReference>
<dbReference type="SUPFAM" id="SSF52833">
    <property type="entry name" value="Thioredoxin-like"/>
    <property type="match status" value="1"/>
</dbReference>
<organism evidence="7 8">
    <name type="scientific">OM182 bacterium BACL3 MAG-120507-bin80</name>
    <dbReference type="NCBI Taxonomy" id="1655577"/>
    <lineage>
        <taxon>Bacteria</taxon>
        <taxon>Pseudomonadati</taxon>
        <taxon>Pseudomonadota</taxon>
        <taxon>Gammaproteobacteria</taxon>
        <taxon>OMG group</taxon>
        <taxon>OM182 clade</taxon>
    </lineage>
</organism>
<keyword evidence="3 5" id="KW-0408">Iron</keyword>